<name>A0ACC2VJZ8_9TREE</name>
<dbReference type="EMBL" id="JASBWS010000083">
    <property type="protein sequence ID" value="KAJ9099478.1"/>
    <property type="molecule type" value="Genomic_DNA"/>
</dbReference>
<proteinExistence type="predicted"/>
<accession>A0ACC2VJZ8</accession>
<keyword evidence="2" id="KW-1185">Reference proteome</keyword>
<sequence length="1638" mass="177090">MNGSAKSQLDPLKPDVLKVSILGKESIHVGFHLIPYMVHTILKELPSTTYMVVTDTNLGSIYLPSLAKEFHAQASKLNRPDGTPAPRLLNYEIPPGEGAKSRKQKELIEDYMLDNKCLRDTIILALGGGVVGDLTGYVAATYMRGVKFVQIPTTLLAMVDSAVGGKTAVDTPHGKNFIGAFWQPSFIFADLSFLESLGMREFANGMAEVTAAIWKDDDFALLESRSNEIIAAVQSGSTRDSHLGRFEATRTENQSLLLTVVAGSIYVKSHIVTIDERETGLRNLVNFGHTIGHAIEAVLTPKMLHGECVSIGIILEAEVARQLGILSQVAVGRLTRCLGAYALPVSLHDSRITSLPASKSLGVGKLLDIMKVDKKNSGHQKKIVLLSRIGKTYEEKATSVDDAVIQRVLCEAVKVKSDISAESPPGNKEVVMSTPGSKSISNRALVLAALGSGTCRMRNLLHSDDTAVMMAALSGLKGAIFSWEDGGDTLVVQGGAGNLKPPKKGKQLYLGNAGTAARFLTAVCTLVQAEDDTSSTVVTGNARMKQRPIGPLVDALRQNGSEIQYLESAGCLPLDIKSGGMNGGHIQLAASVSSQYVSAVLLCAPYAKQEVKLELIGGQVISQPYIDMTIAMMKEFGVDVVRSQDASGKLLDVYVIPQGSYVNPAVYNVESDASSATYPLAIAAITGTTCTITNIGSSSLQGDAGFAKNILEPMGCKVVQTATQTTVTGPPVGQLRALHSVDMETMTDAFLTATVLAAVAAQPPLDSRRDSQLGDNVTRIYGIANQRVKECNRIQAMRDQLRKFGVETDEFDDGIIIFGRPLQELRSGADVHCYDDHRVAMAFSVLSCVVPETIITEKRCVEKTWPNWWDDLSRIIGIPVEGVDLAELTGQSSTASLHTGSVRPGYTEGATMFLIGMRGAGKSYLGGLAAQVLERQFLDADEYFVDQVGIEIMAFVSQNGWPAFREKETELLQRLIETKPKGHVISLGGGIVETPEARKILKHYMQNSGPVIHVVREINEIRQYFGEIGENTSTRPSLGEPAAAVFKRRQPWFYECSSYDYTNYTAATAADAHSRPGSGSRAEALRFFRFIAGVDFNRPNLEAPNRTSFLSLTVPDVTPLMNVLDHLLVGVDAIELRVDLLSPSGTAPDHPQVPPTTFIAHQLAALRHHTSLPIVYSVRTASQGGSFPDQATAEYFELVHLGIRAGCEYVDLEIDMPEQGVDDVVAKKGCSQIIASWHDWSGKIKWNEHVMEEKFDKAARLGDVAKIVGTALNADDNILLGMFRIQARKRSQKPFLAINMGSEGQLTRILNPVLTPITHPLLPSAAAPGQMSYAAVQQALHLLGQIPAKQYYLFGTPISASLSPLIHNTGFKLMGLPHKYSLHETEEVDTSVTRLLSDPNFSGGSVTIPHKIAIMPYLTEVSADARTIGAVNTITVKKGADGSRILYGDNSDWRAIHLMVQRKLPSRVTLSDTTGLVIGAGGTCRAAVYAIHKLGIQRIFLYNRTLENAKKVKDSFPKDFNIECVTDLDKLPGPPPSVIISTVPGASLTLDAAGEGLHLKPSLLSAGAGGVVVDMAYRPNVTALIQLAKNHKEALWNQVTGIEVLCEQAFVQFEGWTNRRAPANLMRAAAFAEYHKAS</sequence>
<dbReference type="Proteomes" id="UP001230649">
    <property type="component" value="Unassembled WGS sequence"/>
</dbReference>
<comment type="caution">
    <text evidence="1">The sequence shown here is derived from an EMBL/GenBank/DDBJ whole genome shotgun (WGS) entry which is preliminary data.</text>
</comment>
<reference evidence="1" key="1">
    <citation type="submission" date="2023-04" db="EMBL/GenBank/DDBJ databases">
        <title>Draft Genome sequencing of Naganishia species isolated from polar environments using Oxford Nanopore Technology.</title>
        <authorList>
            <person name="Leo P."/>
            <person name="Venkateswaran K."/>
        </authorList>
    </citation>
    <scope>NUCLEOTIDE SEQUENCE</scope>
    <source>
        <strain evidence="1">MNA-CCFEE 5262</strain>
    </source>
</reference>
<protein>
    <submittedName>
        <fullName evidence="1">Uncharacterized protein</fullName>
    </submittedName>
</protein>
<organism evidence="1 2">
    <name type="scientific">Naganishia adeliensis</name>
    <dbReference type="NCBI Taxonomy" id="92952"/>
    <lineage>
        <taxon>Eukaryota</taxon>
        <taxon>Fungi</taxon>
        <taxon>Dikarya</taxon>
        <taxon>Basidiomycota</taxon>
        <taxon>Agaricomycotina</taxon>
        <taxon>Tremellomycetes</taxon>
        <taxon>Filobasidiales</taxon>
        <taxon>Filobasidiaceae</taxon>
        <taxon>Naganishia</taxon>
    </lineage>
</organism>
<gene>
    <name evidence="1" type="ORF">QFC20_005689</name>
</gene>
<evidence type="ECO:0000313" key="2">
    <source>
        <dbReference type="Proteomes" id="UP001230649"/>
    </source>
</evidence>
<evidence type="ECO:0000313" key="1">
    <source>
        <dbReference type="EMBL" id="KAJ9099478.1"/>
    </source>
</evidence>